<evidence type="ECO:0000313" key="2">
    <source>
        <dbReference type="EMBL" id="NUB43607.1"/>
    </source>
</evidence>
<name>A0A8X8GZY9_9RHOB</name>
<feature type="compositionally biased region" description="Basic and acidic residues" evidence="1">
    <location>
        <begin position="47"/>
        <end position="58"/>
    </location>
</feature>
<evidence type="ECO:0000313" key="3">
    <source>
        <dbReference type="Proteomes" id="UP000484076"/>
    </source>
</evidence>
<protein>
    <submittedName>
        <fullName evidence="2">Uncharacterized protein</fullName>
    </submittedName>
</protein>
<keyword evidence="3" id="KW-1185">Reference proteome</keyword>
<dbReference type="AlphaFoldDB" id="A0A8X8GZY9"/>
<dbReference type="RefSeq" id="WP_174539311.1">
    <property type="nucleotide sequence ID" value="NZ_WHUT02000002.1"/>
</dbReference>
<dbReference type="EMBL" id="WHUT02000002">
    <property type="protein sequence ID" value="NUB43607.1"/>
    <property type="molecule type" value="Genomic_DNA"/>
</dbReference>
<dbReference type="Proteomes" id="UP000484076">
    <property type="component" value="Unassembled WGS sequence"/>
</dbReference>
<feature type="region of interest" description="Disordered" evidence="1">
    <location>
        <begin position="37"/>
        <end position="58"/>
    </location>
</feature>
<reference evidence="2" key="1">
    <citation type="submission" date="2020-05" db="EMBL/GenBank/DDBJ databases">
        <title>Fertoebacter nigrum gen. nov., sp. nov., a new member of the family Rhodobacteraceae.</title>
        <authorList>
            <person name="Szuroczki S."/>
            <person name="Abbaszade G."/>
            <person name="Buni D."/>
            <person name="Schumann P."/>
            <person name="Toth E."/>
        </authorList>
    </citation>
    <scope>NUCLEOTIDE SEQUENCE</scope>
    <source>
        <strain evidence="2">RG-N-1a</strain>
    </source>
</reference>
<accession>A0A8X8GZY9</accession>
<comment type="caution">
    <text evidence="2">The sequence shown here is derived from an EMBL/GenBank/DDBJ whole genome shotgun (WGS) entry which is preliminary data.</text>
</comment>
<evidence type="ECO:0000256" key="1">
    <source>
        <dbReference type="SAM" id="MobiDB-lite"/>
    </source>
</evidence>
<sequence>MRNLGPADELAAIRAEIARLEARADTLRALLQTAAAPLSPTRPGWPIRRDAGQEGALH</sequence>
<organism evidence="2 3">
    <name type="scientific">Fertoeibacter niger</name>
    <dbReference type="NCBI Taxonomy" id="2656921"/>
    <lineage>
        <taxon>Bacteria</taxon>
        <taxon>Pseudomonadati</taxon>
        <taxon>Pseudomonadota</taxon>
        <taxon>Alphaproteobacteria</taxon>
        <taxon>Rhodobacterales</taxon>
        <taxon>Paracoccaceae</taxon>
        <taxon>Fertoeibacter</taxon>
    </lineage>
</organism>
<proteinExistence type="predicted"/>
<gene>
    <name evidence="2" type="ORF">GEU84_004355</name>
</gene>